<organism evidence="5 6">
    <name type="scientific">Merluccius polli</name>
    <name type="common">Benguela hake</name>
    <name type="synonym">Merluccius cadenati</name>
    <dbReference type="NCBI Taxonomy" id="89951"/>
    <lineage>
        <taxon>Eukaryota</taxon>
        <taxon>Metazoa</taxon>
        <taxon>Chordata</taxon>
        <taxon>Craniata</taxon>
        <taxon>Vertebrata</taxon>
        <taxon>Euteleostomi</taxon>
        <taxon>Actinopterygii</taxon>
        <taxon>Neopterygii</taxon>
        <taxon>Teleostei</taxon>
        <taxon>Neoteleostei</taxon>
        <taxon>Acanthomorphata</taxon>
        <taxon>Zeiogadaria</taxon>
        <taxon>Gadariae</taxon>
        <taxon>Gadiformes</taxon>
        <taxon>Gadoidei</taxon>
        <taxon>Merlucciidae</taxon>
        <taxon>Merluccius</taxon>
    </lineage>
</organism>
<sequence>MSLEMLIAAVAEHPVLYDLTLFAYRDQLKTADAWKQVAIVVGLPDSECKKKWKYLRGQLRKEKKKEKDRRRSGAAASKVKPWRYAAIMAFLNPFLEDRSTSSNMEGEDSESEDQEEDDEEQEQEQNDEQLQPIATTSAGRSAEQGSIKKRRLAGNEFEERMLLALEAVSNRPPPTPFLPPPPEEDNDSLFFKSLLKDFRTLSFQTREHLKFDFYRQVYEAKLREGSWVQGNEVQLTTL</sequence>
<dbReference type="InterPro" id="IPR004210">
    <property type="entry name" value="BESS_motif"/>
</dbReference>
<name>A0AA47MIT4_MERPO</name>
<evidence type="ECO:0000259" key="3">
    <source>
        <dbReference type="PROSITE" id="PS51029"/>
    </source>
</evidence>
<dbReference type="GO" id="GO:0003677">
    <property type="term" value="F:DNA binding"/>
    <property type="evidence" value="ECO:0007669"/>
    <property type="project" value="InterPro"/>
</dbReference>
<dbReference type="InterPro" id="IPR039353">
    <property type="entry name" value="TF_Adf1"/>
</dbReference>
<proteinExistence type="predicted"/>
<feature type="compositionally biased region" description="Acidic residues" evidence="2">
    <location>
        <begin position="105"/>
        <end position="127"/>
    </location>
</feature>
<gene>
    <name evidence="5" type="primary">Adf1_7</name>
    <name evidence="5" type="ORF">N1851_021924</name>
</gene>
<keyword evidence="1" id="KW-0539">Nucleus</keyword>
<dbReference type="PROSITE" id="PS51029">
    <property type="entry name" value="MADF"/>
    <property type="match status" value="1"/>
</dbReference>
<evidence type="ECO:0000313" key="5">
    <source>
        <dbReference type="EMBL" id="KAK0141072.1"/>
    </source>
</evidence>
<feature type="region of interest" description="Disordered" evidence="2">
    <location>
        <begin position="98"/>
        <end position="151"/>
    </location>
</feature>
<reference evidence="5" key="1">
    <citation type="journal article" date="2023" name="Front. Mar. Sci.">
        <title>A new Merluccius polli reference genome to investigate the effects of global change in West African waters.</title>
        <authorList>
            <person name="Mateo J.L."/>
            <person name="Blanco-Fernandez C."/>
            <person name="Garcia-Vazquez E."/>
            <person name="Machado-Schiaffino G."/>
        </authorList>
    </citation>
    <scope>NUCLEOTIDE SEQUENCE</scope>
    <source>
        <strain evidence="5">C29</strain>
        <tissue evidence="5">Fin</tissue>
    </source>
</reference>
<feature type="domain" description="BESS" evidence="4">
    <location>
        <begin position="184"/>
        <end position="223"/>
    </location>
</feature>
<dbReference type="Pfam" id="PF10545">
    <property type="entry name" value="MADF_DNA_bdg"/>
    <property type="match status" value="1"/>
</dbReference>
<dbReference type="PROSITE" id="PS51031">
    <property type="entry name" value="BESS"/>
    <property type="match status" value="1"/>
</dbReference>
<evidence type="ECO:0000259" key="4">
    <source>
        <dbReference type="PROSITE" id="PS51031"/>
    </source>
</evidence>
<keyword evidence="6" id="KW-1185">Reference proteome</keyword>
<dbReference type="Proteomes" id="UP001174136">
    <property type="component" value="Unassembled WGS sequence"/>
</dbReference>
<dbReference type="AlphaFoldDB" id="A0AA47MIT4"/>
<dbReference type="PANTHER" id="PTHR12243:SF48">
    <property type="entry name" value="MADF DOMAIN-CONTAINING PROTEIN"/>
    <property type="match status" value="1"/>
</dbReference>
<accession>A0AA47MIT4</accession>
<comment type="subcellular location">
    <subcellularLocation>
        <location evidence="1">Nucleus</location>
    </subcellularLocation>
</comment>
<comment type="caution">
    <text evidence="5">The sequence shown here is derived from an EMBL/GenBank/DDBJ whole genome shotgun (WGS) entry which is preliminary data.</text>
</comment>
<dbReference type="InterPro" id="IPR006578">
    <property type="entry name" value="MADF-dom"/>
</dbReference>
<protein>
    <submittedName>
        <fullName evidence="5">Transcription factor Adf-1</fullName>
    </submittedName>
</protein>
<dbReference type="PANTHER" id="PTHR12243">
    <property type="entry name" value="MADF DOMAIN TRANSCRIPTION FACTOR"/>
    <property type="match status" value="1"/>
</dbReference>
<dbReference type="EMBL" id="JAOPHQ010003985">
    <property type="protein sequence ID" value="KAK0141072.1"/>
    <property type="molecule type" value="Genomic_DNA"/>
</dbReference>
<dbReference type="SMART" id="SM00595">
    <property type="entry name" value="MADF"/>
    <property type="match status" value="1"/>
</dbReference>
<dbReference type="GO" id="GO:0005667">
    <property type="term" value="C:transcription regulator complex"/>
    <property type="evidence" value="ECO:0007669"/>
    <property type="project" value="TreeGrafter"/>
</dbReference>
<evidence type="ECO:0000256" key="2">
    <source>
        <dbReference type="SAM" id="MobiDB-lite"/>
    </source>
</evidence>
<feature type="domain" description="MADF" evidence="3">
    <location>
        <begin position="5"/>
        <end position="96"/>
    </location>
</feature>
<dbReference type="GO" id="GO:0005634">
    <property type="term" value="C:nucleus"/>
    <property type="evidence" value="ECO:0007669"/>
    <property type="project" value="UniProtKB-SubCell"/>
</dbReference>
<evidence type="ECO:0000256" key="1">
    <source>
        <dbReference type="PROSITE-ProRule" id="PRU00371"/>
    </source>
</evidence>
<dbReference type="GO" id="GO:0006357">
    <property type="term" value="P:regulation of transcription by RNA polymerase II"/>
    <property type="evidence" value="ECO:0007669"/>
    <property type="project" value="TreeGrafter"/>
</dbReference>
<evidence type="ECO:0000313" key="6">
    <source>
        <dbReference type="Proteomes" id="UP001174136"/>
    </source>
</evidence>